<protein>
    <submittedName>
        <fullName evidence="2">Uncharacterized protein</fullName>
    </submittedName>
</protein>
<proteinExistence type="predicted"/>
<dbReference type="Proteomes" id="UP001151760">
    <property type="component" value="Unassembled WGS sequence"/>
</dbReference>
<evidence type="ECO:0000256" key="1">
    <source>
        <dbReference type="SAM" id="MobiDB-lite"/>
    </source>
</evidence>
<gene>
    <name evidence="2" type="ORF">Tco_0677791</name>
</gene>
<reference evidence="2" key="2">
    <citation type="submission" date="2022-01" db="EMBL/GenBank/DDBJ databases">
        <authorList>
            <person name="Yamashiro T."/>
            <person name="Shiraishi A."/>
            <person name="Satake H."/>
            <person name="Nakayama K."/>
        </authorList>
    </citation>
    <scope>NUCLEOTIDE SEQUENCE</scope>
</reference>
<feature type="compositionally biased region" description="Basic residues" evidence="1">
    <location>
        <begin position="53"/>
        <end position="70"/>
    </location>
</feature>
<feature type="region of interest" description="Disordered" evidence="1">
    <location>
        <begin position="1"/>
        <end position="76"/>
    </location>
</feature>
<accession>A0ABQ4XD69</accession>
<dbReference type="EMBL" id="BQNB010009416">
    <property type="protein sequence ID" value="GJS63227.1"/>
    <property type="molecule type" value="Genomic_DNA"/>
</dbReference>
<name>A0ABQ4XD69_9ASTR</name>
<keyword evidence="3" id="KW-1185">Reference proteome</keyword>
<feature type="compositionally biased region" description="Basic and acidic residues" evidence="1">
    <location>
        <begin position="19"/>
        <end position="52"/>
    </location>
</feature>
<evidence type="ECO:0000313" key="3">
    <source>
        <dbReference type="Proteomes" id="UP001151760"/>
    </source>
</evidence>
<organism evidence="2 3">
    <name type="scientific">Tanacetum coccineum</name>
    <dbReference type="NCBI Taxonomy" id="301880"/>
    <lineage>
        <taxon>Eukaryota</taxon>
        <taxon>Viridiplantae</taxon>
        <taxon>Streptophyta</taxon>
        <taxon>Embryophyta</taxon>
        <taxon>Tracheophyta</taxon>
        <taxon>Spermatophyta</taxon>
        <taxon>Magnoliopsida</taxon>
        <taxon>eudicotyledons</taxon>
        <taxon>Gunneridae</taxon>
        <taxon>Pentapetalae</taxon>
        <taxon>asterids</taxon>
        <taxon>campanulids</taxon>
        <taxon>Asterales</taxon>
        <taxon>Asteraceae</taxon>
        <taxon>Asteroideae</taxon>
        <taxon>Anthemideae</taxon>
        <taxon>Anthemidinae</taxon>
        <taxon>Tanacetum</taxon>
    </lineage>
</organism>
<evidence type="ECO:0000313" key="2">
    <source>
        <dbReference type="EMBL" id="GJS63227.1"/>
    </source>
</evidence>
<reference evidence="2" key="1">
    <citation type="journal article" date="2022" name="Int. J. Mol. Sci.">
        <title>Draft Genome of Tanacetum Coccineum: Genomic Comparison of Closely Related Tanacetum-Family Plants.</title>
        <authorList>
            <person name="Yamashiro T."/>
            <person name="Shiraishi A."/>
            <person name="Nakayama K."/>
            <person name="Satake H."/>
        </authorList>
    </citation>
    <scope>NUCLEOTIDE SEQUENCE</scope>
</reference>
<comment type="caution">
    <text evidence="2">The sequence shown here is derived from an EMBL/GenBank/DDBJ whole genome shotgun (WGS) entry which is preliminary data.</text>
</comment>
<feature type="compositionally biased region" description="Basic and acidic residues" evidence="1">
    <location>
        <begin position="1"/>
        <end position="10"/>
    </location>
</feature>
<sequence length="76" mass="9195">MMQSERRSWEVSDSEEEEVPRVSEEGFMARDFEEERVTIKHTLHEDDEIERKKRDKNRKKRENKKTKKKAATASQD</sequence>